<organism evidence="1">
    <name type="scientific">Phascolarctobacterium faecium</name>
    <dbReference type="NCBI Taxonomy" id="33025"/>
    <lineage>
        <taxon>Bacteria</taxon>
        <taxon>Bacillati</taxon>
        <taxon>Bacillota</taxon>
        <taxon>Negativicutes</taxon>
        <taxon>Acidaminococcales</taxon>
        <taxon>Acidaminococcaceae</taxon>
        <taxon>Phascolarctobacterium</taxon>
    </lineage>
</organism>
<sequence length="113" mass="12990">MQRMSLSKFCKIYGASYYDMLNYCQRGLLPHSGGGKRGCPIRVWDEDVIAFLRDQDQRQAELKAASMKNMQQAANIISFRKNKPSDENRFKSDILDLKSETKKLLAKRRAAAQ</sequence>
<dbReference type="HOGENOM" id="CLU_2131096_0_0_9"/>
<proteinExistence type="predicted"/>
<reference evidence="1" key="1">
    <citation type="submission" date="2012-11" db="EMBL/GenBank/DDBJ databases">
        <title>Dependencies among metagenomic species, viruses, plasmids and units of genetic variation.</title>
        <authorList>
            <person name="Nielsen H.B."/>
            <person name="Almeida M."/>
            <person name="Juncker A.S."/>
            <person name="Rasmussen S."/>
            <person name="Li J."/>
            <person name="Sunagawa S."/>
            <person name="Plichta D."/>
            <person name="Gautier L."/>
            <person name="Le Chatelier E."/>
            <person name="Peletier E."/>
            <person name="Bonde I."/>
            <person name="Nielsen T."/>
            <person name="Manichanh C."/>
            <person name="Arumugam M."/>
            <person name="Batto J."/>
            <person name="Santos M.B.Q.D."/>
            <person name="Blom N."/>
            <person name="Borruel N."/>
            <person name="Burgdorf K.S."/>
            <person name="Boumezbeur F."/>
            <person name="Casellas F."/>
            <person name="Dore J."/>
            <person name="Guarner F."/>
            <person name="Hansen T."/>
            <person name="Hildebrand F."/>
            <person name="Kaas R.S."/>
            <person name="Kennedy S."/>
            <person name="Kristiansen K."/>
            <person name="Kultima J.R."/>
            <person name="Leonard P."/>
            <person name="Levenez F."/>
            <person name="Lund O."/>
            <person name="Moumen B."/>
            <person name="Le Paslier D."/>
            <person name="Pons N."/>
            <person name="Pedersen O."/>
            <person name="Prifti E."/>
            <person name="Qin J."/>
            <person name="Raes J."/>
            <person name="Tap J."/>
            <person name="Tims S."/>
            <person name="Ussery D.W."/>
            <person name="Yamada T."/>
            <person name="MetaHit consortium"/>
            <person name="Renault P."/>
            <person name="Sicheritz-Ponten T."/>
            <person name="Bork P."/>
            <person name="Wang J."/>
            <person name="Brunak S."/>
            <person name="Ehrlich S.D."/>
        </authorList>
    </citation>
    <scope>NUCLEOTIDE SEQUENCE [LARGE SCALE GENOMIC DNA]</scope>
</reference>
<evidence type="ECO:0000313" key="1">
    <source>
        <dbReference type="EMBL" id="CDB45152.1"/>
    </source>
</evidence>
<comment type="caution">
    <text evidence="1">The sequence shown here is derived from an EMBL/GenBank/DDBJ whole genome shotgun (WGS) entry which is preliminary data.</text>
</comment>
<accession>R6J4D6</accession>
<dbReference type="STRING" id="1262914.BN533_00290"/>
<gene>
    <name evidence="1" type="ORF">BN533_00290</name>
</gene>
<protein>
    <recommendedName>
        <fullName evidence="2">DNA-binding protein</fullName>
    </recommendedName>
</protein>
<dbReference type="AlphaFoldDB" id="R6J4D6"/>
<name>R6J4D6_9FIRM</name>
<evidence type="ECO:0008006" key="2">
    <source>
        <dbReference type="Google" id="ProtNLM"/>
    </source>
</evidence>
<dbReference type="RefSeq" id="WP_021717193.1">
    <property type="nucleotide sequence ID" value="NZ_CATXSL010000012.1"/>
</dbReference>
<dbReference type="EMBL" id="CBDS010000018">
    <property type="protein sequence ID" value="CDB45152.1"/>
    <property type="molecule type" value="Genomic_DNA"/>
</dbReference>